<name>A0A383CW10_9ZZZZ</name>
<protein>
    <submittedName>
        <fullName evidence="1">Uncharacterized protein</fullName>
    </submittedName>
</protein>
<dbReference type="AlphaFoldDB" id="A0A383CW10"/>
<proteinExistence type="predicted"/>
<evidence type="ECO:0000313" key="1">
    <source>
        <dbReference type="EMBL" id="SVE36372.1"/>
    </source>
</evidence>
<dbReference type="EMBL" id="UINC01212168">
    <property type="protein sequence ID" value="SVE36372.1"/>
    <property type="molecule type" value="Genomic_DNA"/>
</dbReference>
<gene>
    <name evidence="1" type="ORF">METZ01_LOCUS489226</name>
</gene>
<sequence>MSAQKVYFSDWPVKWGSFVVELNFKLKSLEVPFLRAIEFHGYILKKE</sequence>
<accession>A0A383CW10</accession>
<organism evidence="1">
    <name type="scientific">marine metagenome</name>
    <dbReference type="NCBI Taxonomy" id="408172"/>
    <lineage>
        <taxon>unclassified sequences</taxon>
        <taxon>metagenomes</taxon>
        <taxon>ecological metagenomes</taxon>
    </lineage>
</organism>
<reference evidence="1" key="1">
    <citation type="submission" date="2018-05" db="EMBL/GenBank/DDBJ databases">
        <authorList>
            <person name="Lanie J.A."/>
            <person name="Ng W.-L."/>
            <person name="Kazmierczak K.M."/>
            <person name="Andrzejewski T.M."/>
            <person name="Davidsen T.M."/>
            <person name="Wayne K.J."/>
            <person name="Tettelin H."/>
            <person name="Glass J.I."/>
            <person name="Rusch D."/>
            <person name="Podicherti R."/>
            <person name="Tsui H.-C.T."/>
            <person name="Winkler M.E."/>
        </authorList>
    </citation>
    <scope>NUCLEOTIDE SEQUENCE</scope>
</reference>